<dbReference type="Proteomes" id="UP000536640">
    <property type="component" value="Unassembled WGS sequence"/>
</dbReference>
<sequence length="190" mass="21676">MEIGLIISLAVVLFSIFYLVMLYNGLVSLKHAVSKHLANIDVLLKQRHDELPKLIETCKQYMKHEQETLSKVITARQQVSVAQSNHDMIALGQAETNLRASTGQLFALAENYPELKADSSFAALQNRISELENAIADRREVYNEAVNNNNVRIEQFPDVIIARWFRFHAFDLLKFAKSEVQDVDIKSLFN</sequence>
<gene>
    <name evidence="8" type="ORF">HNQ57_002950</name>
</gene>
<comment type="similarity">
    <text evidence="2">Belongs to the LemA family.</text>
</comment>
<dbReference type="EMBL" id="JACHHW010000008">
    <property type="protein sequence ID" value="MBB5188660.1"/>
    <property type="molecule type" value="Genomic_DNA"/>
</dbReference>
<evidence type="ECO:0000313" key="9">
    <source>
        <dbReference type="Proteomes" id="UP000536640"/>
    </source>
</evidence>
<evidence type="ECO:0000313" key="8">
    <source>
        <dbReference type="EMBL" id="MBB5188660.1"/>
    </source>
</evidence>
<feature type="coiled-coil region" evidence="6">
    <location>
        <begin position="121"/>
        <end position="148"/>
    </location>
</feature>
<feature type="transmembrane region" description="Helical" evidence="7">
    <location>
        <begin position="6"/>
        <end position="26"/>
    </location>
</feature>
<evidence type="ECO:0000256" key="1">
    <source>
        <dbReference type="ARBA" id="ARBA00004167"/>
    </source>
</evidence>
<evidence type="ECO:0000256" key="4">
    <source>
        <dbReference type="ARBA" id="ARBA00022989"/>
    </source>
</evidence>
<evidence type="ECO:0000256" key="5">
    <source>
        <dbReference type="ARBA" id="ARBA00023136"/>
    </source>
</evidence>
<dbReference type="AlphaFoldDB" id="A0A840R8H3"/>
<organism evidence="8 9">
    <name type="scientific">Zhongshania antarctica</name>
    <dbReference type="NCBI Taxonomy" id="641702"/>
    <lineage>
        <taxon>Bacteria</taxon>
        <taxon>Pseudomonadati</taxon>
        <taxon>Pseudomonadota</taxon>
        <taxon>Gammaproteobacteria</taxon>
        <taxon>Cellvibrionales</taxon>
        <taxon>Spongiibacteraceae</taxon>
        <taxon>Zhongshania</taxon>
    </lineage>
</organism>
<dbReference type="Gene3D" id="1.20.1440.20">
    <property type="entry name" value="LemA-like domain"/>
    <property type="match status" value="1"/>
</dbReference>
<keyword evidence="5 7" id="KW-0472">Membrane</keyword>
<comment type="subcellular location">
    <subcellularLocation>
        <location evidence="1">Membrane</location>
        <topology evidence="1">Single-pass membrane protein</topology>
    </subcellularLocation>
</comment>
<keyword evidence="4 7" id="KW-1133">Transmembrane helix</keyword>
<dbReference type="Pfam" id="PF04011">
    <property type="entry name" value="LemA"/>
    <property type="match status" value="1"/>
</dbReference>
<dbReference type="SUPFAM" id="SSF140478">
    <property type="entry name" value="LemA-like"/>
    <property type="match status" value="1"/>
</dbReference>
<dbReference type="InterPro" id="IPR023353">
    <property type="entry name" value="LemA-like_dom_sf"/>
</dbReference>
<dbReference type="GO" id="GO:0016020">
    <property type="term" value="C:membrane"/>
    <property type="evidence" value="ECO:0007669"/>
    <property type="project" value="UniProtKB-SubCell"/>
</dbReference>
<reference evidence="8 9" key="1">
    <citation type="submission" date="2020-08" db="EMBL/GenBank/DDBJ databases">
        <title>Genomic Encyclopedia of Type Strains, Phase IV (KMG-IV): sequencing the most valuable type-strain genomes for metagenomic binning, comparative biology and taxonomic classification.</title>
        <authorList>
            <person name="Goeker M."/>
        </authorList>
    </citation>
    <scope>NUCLEOTIDE SEQUENCE [LARGE SCALE GENOMIC DNA]</scope>
    <source>
        <strain evidence="8 9">DSM 25701</strain>
    </source>
</reference>
<evidence type="ECO:0000256" key="3">
    <source>
        <dbReference type="ARBA" id="ARBA00022692"/>
    </source>
</evidence>
<evidence type="ECO:0000256" key="7">
    <source>
        <dbReference type="SAM" id="Phobius"/>
    </source>
</evidence>
<keyword evidence="9" id="KW-1185">Reference proteome</keyword>
<evidence type="ECO:0000256" key="2">
    <source>
        <dbReference type="ARBA" id="ARBA00008854"/>
    </source>
</evidence>
<evidence type="ECO:0000256" key="6">
    <source>
        <dbReference type="SAM" id="Coils"/>
    </source>
</evidence>
<proteinExistence type="inferred from homology"/>
<dbReference type="PANTHER" id="PTHR34478:SF1">
    <property type="entry name" value="PROTEIN LEMA"/>
    <property type="match status" value="1"/>
</dbReference>
<protein>
    <submittedName>
        <fullName evidence="8">LemA protein</fullName>
    </submittedName>
</protein>
<name>A0A840R8H3_9GAMM</name>
<comment type="caution">
    <text evidence="8">The sequence shown here is derived from an EMBL/GenBank/DDBJ whole genome shotgun (WGS) entry which is preliminary data.</text>
</comment>
<dbReference type="RefSeq" id="WP_184464193.1">
    <property type="nucleotide sequence ID" value="NZ_JACHHW010000008.1"/>
</dbReference>
<dbReference type="PANTHER" id="PTHR34478">
    <property type="entry name" value="PROTEIN LEMA"/>
    <property type="match status" value="1"/>
</dbReference>
<keyword evidence="6" id="KW-0175">Coiled coil</keyword>
<keyword evidence="3 7" id="KW-0812">Transmembrane</keyword>
<dbReference type="InterPro" id="IPR007156">
    <property type="entry name" value="MamQ_LemA"/>
</dbReference>
<accession>A0A840R8H3</accession>